<evidence type="ECO:0000259" key="4">
    <source>
        <dbReference type="PROSITE" id="PS50280"/>
    </source>
</evidence>
<feature type="domain" description="SET" evidence="4">
    <location>
        <begin position="16"/>
        <end position="203"/>
    </location>
</feature>
<name>A0A433QLW5_9FUNG</name>
<gene>
    <name evidence="5" type="ORF">BC938DRAFT_479000</name>
</gene>
<dbReference type="CDD" id="cd10527">
    <property type="entry name" value="SET_LSMT"/>
    <property type="match status" value="1"/>
</dbReference>
<dbReference type="SUPFAM" id="SSF81822">
    <property type="entry name" value="RuBisCo LSMT C-terminal, substrate-binding domain"/>
    <property type="match status" value="1"/>
</dbReference>
<evidence type="ECO:0000313" key="5">
    <source>
        <dbReference type="EMBL" id="RUS30758.1"/>
    </source>
</evidence>
<sequence>MTLQEWLEKNGAKGLDHLVLEEFPETGRGITTLRALKAGDEILTIPGAVLWTVDAANTDPLLGPILRSLDPSLSVEETLAVFFIFIKARDTEYEERKPHVEVLPPHYTATNFFDDDELAGSSLYGVTKQLKQQIKSEYMYSWALWIVCSRAMDFKLPEKRLRSIAPFADMLNHSHVYDQRTRILRVLVDNDYKAGDQVFIKYGPVPNRLLRLYGFVLPNNPHDSYELVLTTHHLAPLYDKKVALFIAAKLDVNSAFSLTFTELLPDKVLQYLRIQRSTSQELTTILATANTASKPFAARMR</sequence>
<keyword evidence="1 5" id="KW-0489">Methyltransferase</keyword>
<dbReference type="InterPro" id="IPR050600">
    <property type="entry name" value="SETD3_SETD6_MTase"/>
</dbReference>
<protein>
    <submittedName>
        <fullName evidence="5">Histone-lysine N-methyltransferase</fullName>
    </submittedName>
</protein>
<keyword evidence="6" id="KW-1185">Reference proteome</keyword>
<dbReference type="PANTHER" id="PTHR13271:SF34">
    <property type="entry name" value="N-LYSINE METHYLTRANSFERASE SETD6"/>
    <property type="match status" value="1"/>
</dbReference>
<reference evidence="5 6" key="1">
    <citation type="journal article" date="2018" name="New Phytol.">
        <title>Phylogenomics of Endogonaceae and evolution of mycorrhizas within Mucoromycota.</title>
        <authorList>
            <person name="Chang Y."/>
            <person name="Desiro A."/>
            <person name="Na H."/>
            <person name="Sandor L."/>
            <person name="Lipzen A."/>
            <person name="Clum A."/>
            <person name="Barry K."/>
            <person name="Grigoriev I.V."/>
            <person name="Martin F.M."/>
            <person name="Stajich J.E."/>
            <person name="Smith M.E."/>
            <person name="Bonito G."/>
            <person name="Spatafora J.W."/>
        </authorList>
    </citation>
    <scope>NUCLEOTIDE SEQUENCE [LARGE SCALE GENOMIC DNA]</scope>
    <source>
        <strain evidence="5 6">AD002</strain>
    </source>
</reference>
<dbReference type="InterPro" id="IPR015353">
    <property type="entry name" value="Rubisco_LSMT_subst-bd"/>
</dbReference>
<organism evidence="5 6">
    <name type="scientific">Jimgerdemannia flammicorona</name>
    <dbReference type="NCBI Taxonomy" id="994334"/>
    <lineage>
        <taxon>Eukaryota</taxon>
        <taxon>Fungi</taxon>
        <taxon>Fungi incertae sedis</taxon>
        <taxon>Mucoromycota</taxon>
        <taxon>Mucoromycotina</taxon>
        <taxon>Endogonomycetes</taxon>
        <taxon>Endogonales</taxon>
        <taxon>Endogonaceae</taxon>
        <taxon>Jimgerdemannia</taxon>
    </lineage>
</organism>
<accession>A0A433QLW5</accession>
<evidence type="ECO:0000313" key="6">
    <source>
        <dbReference type="Proteomes" id="UP000274822"/>
    </source>
</evidence>
<keyword evidence="2 5" id="KW-0808">Transferase</keyword>
<dbReference type="InterPro" id="IPR036464">
    <property type="entry name" value="Rubisco_LSMT_subst-bd_sf"/>
</dbReference>
<dbReference type="InterPro" id="IPR001214">
    <property type="entry name" value="SET_dom"/>
</dbReference>
<dbReference type="GO" id="GO:0005634">
    <property type="term" value="C:nucleus"/>
    <property type="evidence" value="ECO:0007669"/>
    <property type="project" value="TreeGrafter"/>
</dbReference>
<comment type="caution">
    <text evidence="5">The sequence shown here is derived from an EMBL/GenBank/DDBJ whole genome shotgun (WGS) entry which is preliminary data.</text>
</comment>
<evidence type="ECO:0000256" key="3">
    <source>
        <dbReference type="ARBA" id="ARBA00022691"/>
    </source>
</evidence>
<dbReference type="AlphaFoldDB" id="A0A433QLW5"/>
<dbReference type="SUPFAM" id="SSF82199">
    <property type="entry name" value="SET domain"/>
    <property type="match status" value="1"/>
</dbReference>
<keyword evidence="3" id="KW-0949">S-adenosyl-L-methionine</keyword>
<dbReference type="GO" id="GO:0016279">
    <property type="term" value="F:protein-lysine N-methyltransferase activity"/>
    <property type="evidence" value="ECO:0007669"/>
    <property type="project" value="TreeGrafter"/>
</dbReference>
<proteinExistence type="predicted"/>
<dbReference type="Pfam" id="PF09273">
    <property type="entry name" value="Rubis-subs-bind"/>
    <property type="match status" value="1"/>
</dbReference>
<evidence type="ECO:0000256" key="2">
    <source>
        <dbReference type="ARBA" id="ARBA00022679"/>
    </source>
</evidence>
<evidence type="ECO:0000256" key="1">
    <source>
        <dbReference type="ARBA" id="ARBA00022603"/>
    </source>
</evidence>
<dbReference type="InterPro" id="IPR046341">
    <property type="entry name" value="SET_dom_sf"/>
</dbReference>
<dbReference type="Gene3D" id="3.90.1410.10">
    <property type="entry name" value="set domain protein methyltransferase, domain 1"/>
    <property type="match status" value="2"/>
</dbReference>
<dbReference type="Gene3D" id="3.90.1420.10">
    <property type="entry name" value="Rubisco LSMT, substrate-binding domain"/>
    <property type="match status" value="1"/>
</dbReference>
<dbReference type="EMBL" id="RBNJ01003595">
    <property type="protein sequence ID" value="RUS30758.1"/>
    <property type="molecule type" value="Genomic_DNA"/>
</dbReference>
<dbReference type="PANTHER" id="PTHR13271">
    <property type="entry name" value="UNCHARACTERIZED PUTATIVE METHYLTRANSFERASE"/>
    <property type="match status" value="1"/>
</dbReference>
<dbReference type="Proteomes" id="UP000274822">
    <property type="component" value="Unassembled WGS sequence"/>
</dbReference>
<dbReference type="PROSITE" id="PS50280">
    <property type="entry name" value="SET"/>
    <property type="match status" value="1"/>
</dbReference>
<dbReference type="GO" id="GO:0032259">
    <property type="term" value="P:methylation"/>
    <property type="evidence" value="ECO:0007669"/>
    <property type="project" value="UniProtKB-KW"/>
</dbReference>